<keyword evidence="1" id="KW-0732">Signal</keyword>
<dbReference type="Gene3D" id="1.10.238.10">
    <property type="entry name" value="EF-hand"/>
    <property type="match status" value="2"/>
</dbReference>
<feature type="chain" id="PRO_5013227834" evidence="1">
    <location>
        <begin position="21"/>
        <end position="131"/>
    </location>
</feature>
<evidence type="ECO:0000313" key="3">
    <source>
        <dbReference type="EMBL" id="SKB39724.1"/>
    </source>
</evidence>
<evidence type="ECO:0000256" key="1">
    <source>
        <dbReference type="SAM" id="SignalP"/>
    </source>
</evidence>
<reference evidence="4" key="1">
    <citation type="submission" date="2017-02" db="EMBL/GenBank/DDBJ databases">
        <authorList>
            <person name="Varghese N."/>
            <person name="Submissions S."/>
        </authorList>
    </citation>
    <scope>NUCLEOTIDE SEQUENCE [LARGE SCALE GENOMIC DNA]</scope>
    <source>
        <strain evidence="4">UM2</strain>
    </source>
</reference>
<dbReference type="Proteomes" id="UP000189818">
    <property type="component" value="Unassembled WGS sequence"/>
</dbReference>
<dbReference type="InterPro" id="IPR011992">
    <property type="entry name" value="EF-hand-dom_pair"/>
</dbReference>
<feature type="domain" description="EF-hand" evidence="2">
    <location>
        <begin position="33"/>
        <end position="68"/>
    </location>
</feature>
<sequence>MTRLMFVALLSLSAASAAHAGLELGQRPITRAEVAAVAKKQFAEMDADKNGFVSPAEFERYREIQNARPDQGRGLTHIGRSWFDKCDTDGDGRVSLAEAQARPLGLFDMADANRDGVASVAEQSVAMLFMK</sequence>
<evidence type="ECO:0000313" key="4">
    <source>
        <dbReference type="Proteomes" id="UP000189818"/>
    </source>
</evidence>
<dbReference type="RefSeq" id="WP_079647053.1">
    <property type="nucleotide sequence ID" value="NZ_FUYM01000002.1"/>
</dbReference>
<dbReference type="PROSITE" id="PS00018">
    <property type="entry name" value="EF_HAND_1"/>
    <property type="match status" value="1"/>
</dbReference>
<protein>
    <submittedName>
        <fullName evidence="3">EF-hand domain pair</fullName>
    </submittedName>
</protein>
<organism evidence="3 4">
    <name type="scientific">Rhizorhabdus histidinilytica</name>
    <dbReference type="NCBI Taxonomy" id="439228"/>
    <lineage>
        <taxon>Bacteria</taxon>
        <taxon>Pseudomonadati</taxon>
        <taxon>Pseudomonadota</taxon>
        <taxon>Alphaproteobacteria</taxon>
        <taxon>Sphingomonadales</taxon>
        <taxon>Sphingomonadaceae</taxon>
        <taxon>Rhizorhabdus</taxon>
    </lineage>
</organism>
<dbReference type="PROSITE" id="PS50222">
    <property type="entry name" value="EF_HAND_2"/>
    <property type="match status" value="1"/>
</dbReference>
<dbReference type="InterPro" id="IPR002048">
    <property type="entry name" value="EF_hand_dom"/>
</dbReference>
<dbReference type="EMBL" id="FUYM01000002">
    <property type="protein sequence ID" value="SKB39724.1"/>
    <property type="molecule type" value="Genomic_DNA"/>
</dbReference>
<dbReference type="STRING" id="439228.SAMN06295920_102300"/>
<keyword evidence="4" id="KW-1185">Reference proteome</keyword>
<dbReference type="Pfam" id="PF13499">
    <property type="entry name" value="EF-hand_7"/>
    <property type="match status" value="1"/>
</dbReference>
<gene>
    <name evidence="3" type="ORF">SAMN06295920_102300</name>
</gene>
<accession>A0A1T5AXL9</accession>
<evidence type="ECO:0000259" key="2">
    <source>
        <dbReference type="PROSITE" id="PS50222"/>
    </source>
</evidence>
<dbReference type="SUPFAM" id="SSF47473">
    <property type="entry name" value="EF-hand"/>
    <property type="match status" value="1"/>
</dbReference>
<feature type="signal peptide" evidence="1">
    <location>
        <begin position="1"/>
        <end position="20"/>
    </location>
</feature>
<dbReference type="GO" id="GO:0005509">
    <property type="term" value="F:calcium ion binding"/>
    <property type="evidence" value="ECO:0007669"/>
    <property type="project" value="InterPro"/>
</dbReference>
<name>A0A1T5AXL9_9SPHN</name>
<dbReference type="OrthoDB" id="113323at2"/>
<dbReference type="InterPro" id="IPR018247">
    <property type="entry name" value="EF_Hand_1_Ca_BS"/>
</dbReference>
<dbReference type="CDD" id="cd00051">
    <property type="entry name" value="EFh"/>
    <property type="match status" value="1"/>
</dbReference>
<dbReference type="AlphaFoldDB" id="A0A1T5AXL9"/>
<proteinExistence type="predicted"/>